<dbReference type="EMBL" id="QGNW01000500">
    <property type="protein sequence ID" value="RVW69339.1"/>
    <property type="molecule type" value="Genomic_DNA"/>
</dbReference>
<gene>
    <name evidence="1" type="ORF">CK203_054859</name>
</gene>
<reference evidence="1 2" key="1">
    <citation type="journal article" date="2018" name="PLoS Genet.">
        <title>Population sequencing reveals clonal diversity and ancestral inbreeding in the grapevine cultivar Chardonnay.</title>
        <authorList>
            <person name="Roach M.J."/>
            <person name="Johnson D.L."/>
            <person name="Bohlmann J."/>
            <person name="van Vuuren H.J."/>
            <person name="Jones S.J."/>
            <person name="Pretorius I.S."/>
            <person name="Schmidt S.A."/>
            <person name="Borneman A.R."/>
        </authorList>
    </citation>
    <scope>NUCLEOTIDE SEQUENCE [LARGE SCALE GENOMIC DNA]</scope>
    <source>
        <strain evidence="2">cv. Chardonnay</strain>
        <tissue evidence="1">Leaf</tissue>
    </source>
</reference>
<protein>
    <submittedName>
        <fullName evidence="1">Uncharacterized protein</fullName>
    </submittedName>
</protein>
<comment type="caution">
    <text evidence="1">The sequence shown here is derived from an EMBL/GenBank/DDBJ whole genome shotgun (WGS) entry which is preliminary data.</text>
</comment>
<dbReference type="PANTHER" id="PTHR31350">
    <property type="entry name" value="SI:DKEY-261L7.2"/>
    <property type="match status" value="1"/>
</dbReference>
<dbReference type="PANTHER" id="PTHR31350:SF29">
    <property type="entry name" value="PROTEIN SIRB1 N-TERMINAL DOMAIN-CONTAINING PROTEIN"/>
    <property type="match status" value="1"/>
</dbReference>
<dbReference type="Proteomes" id="UP000288805">
    <property type="component" value="Unassembled WGS sequence"/>
</dbReference>
<organism evidence="1 2">
    <name type="scientific">Vitis vinifera</name>
    <name type="common">Grape</name>
    <dbReference type="NCBI Taxonomy" id="29760"/>
    <lineage>
        <taxon>Eukaryota</taxon>
        <taxon>Viridiplantae</taxon>
        <taxon>Streptophyta</taxon>
        <taxon>Embryophyta</taxon>
        <taxon>Tracheophyta</taxon>
        <taxon>Spermatophyta</taxon>
        <taxon>Magnoliopsida</taxon>
        <taxon>eudicotyledons</taxon>
        <taxon>Gunneridae</taxon>
        <taxon>Pentapetalae</taxon>
        <taxon>rosids</taxon>
        <taxon>Vitales</taxon>
        <taxon>Vitaceae</taxon>
        <taxon>Viteae</taxon>
        <taxon>Vitis</taxon>
    </lineage>
</organism>
<accession>A0A438GAW5</accession>
<dbReference type="AlphaFoldDB" id="A0A438GAW5"/>
<proteinExistence type="predicted"/>
<evidence type="ECO:0000313" key="2">
    <source>
        <dbReference type="Proteomes" id="UP000288805"/>
    </source>
</evidence>
<sequence>MQYQIQECTSWLGFVHFNNGRFPAYILIIASNVGALRVQMLRSLKDAFWPFQHDNTRSLFLRAAHAANCIDRSNIVTESGFELASAKAAQHRLERGVWTSVRFGDMRRALSGVRLLHQGENSKVKGKDERSFPQDTKPNQKLAKLGNGSVLEVEKRMVLKANEIYWRQRLVFLTG</sequence>
<evidence type="ECO:0000313" key="1">
    <source>
        <dbReference type="EMBL" id="RVW69339.1"/>
    </source>
</evidence>
<name>A0A438GAW5_VITVI</name>